<reference evidence="1 3" key="1">
    <citation type="journal article" date="2008" name="Science">
        <title>The Physcomitrella genome reveals evolutionary insights into the conquest of land by plants.</title>
        <authorList>
            <person name="Rensing S."/>
            <person name="Lang D."/>
            <person name="Zimmer A."/>
            <person name="Terry A."/>
            <person name="Salamov A."/>
            <person name="Shapiro H."/>
            <person name="Nishiyama T."/>
            <person name="Perroud P.-F."/>
            <person name="Lindquist E."/>
            <person name="Kamisugi Y."/>
            <person name="Tanahashi T."/>
            <person name="Sakakibara K."/>
            <person name="Fujita T."/>
            <person name="Oishi K."/>
            <person name="Shin-I T."/>
            <person name="Kuroki Y."/>
            <person name="Toyoda A."/>
            <person name="Suzuki Y."/>
            <person name="Hashimoto A."/>
            <person name="Yamaguchi K."/>
            <person name="Sugano A."/>
            <person name="Kohara Y."/>
            <person name="Fujiyama A."/>
            <person name="Anterola A."/>
            <person name="Aoki S."/>
            <person name="Ashton N."/>
            <person name="Barbazuk W.B."/>
            <person name="Barker E."/>
            <person name="Bennetzen J."/>
            <person name="Bezanilla M."/>
            <person name="Blankenship R."/>
            <person name="Cho S.H."/>
            <person name="Dutcher S."/>
            <person name="Estelle M."/>
            <person name="Fawcett J.A."/>
            <person name="Gundlach H."/>
            <person name="Hanada K."/>
            <person name="Heyl A."/>
            <person name="Hicks K.A."/>
            <person name="Hugh J."/>
            <person name="Lohr M."/>
            <person name="Mayer K."/>
            <person name="Melkozernov A."/>
            <person name="Murata T."/>
            <person name="Nelson D."/>
            <person name="Pils B."/>
            <person name="Prigge M."/>
            <person name="Reiss B."/>
            <person name="Renner T."/>
            <person name="Rombauts S."/>
            <person name="Rushton P."/>
            <person name="Sanderfoot A."/>
            <person name="Schween G."/>
            <person name="Shiu S.-H."/>
            <person name="Stueber K."/>
            <person name="Theodoulou F.L."/>
            <person name="Tu H."/>
            <person name="Van de Peer Y."/>
            <person name="Verrier P.J."/>
            <person name="Waters E."/>
            <person name="Wood A."/>
            <person name="Yang L."/>
            <person name="Cove D."/>
            <person name="Cuming A."/>
            <person name="Hasebe M."/>
            <person name="Lucas S."/>
            <person name="Mishler D.B."/>
            <person name="Reski R."/>
            <person name="Grigoriev I."/>
            <person name="Quatrano R.S."/>
            <person name="Boore J.L."/>
        </authorList>
    </citation>
    <scope>NUCLEOTIDE SEQUENCE [LARGE SCALE GENOMIC DNA]</scope>
    <source>
        <strain evidence="2 3">cv. Gransden 2004</strain>
    </source>
</reference>
<reference evidence="1 3" key="2">
    <citation type="journal article" date="2018" name="Plant J.">
        <title>The Physcomitrella patens chromosome-scale assembly reveals moss genome structure and evolution.</title>
        <authorList>
            <person name="Lang D."/>
            <person name="Ullrich K.K."/>
            <person name="Murat F."/>
            <person name="Fuchs J."/>
            <person name="Jenkins J."/>
            <person name="Haas F.B."/>
            <person name="Piednoel M."/>
            <person name="Gundlach H."/>
            <person name="Van Bel M."/>
            <person name="Meyberg R."/>
            <person name="Vives C."/>
            <person name="Morata J."/>
            <person name="Symeonidi A."/>
            <person name="Hiss M."/>
            <person name="Muchero W."/>
            <person name="Kamisugi Y."/>
            <person name="Saleh O."/>
            <person name="Blanc G."/>
            <person name="Decker E.L."/>
            <person name="van Gessel N."/>
            <person name="Grimwood J."/>
            <person name="Hayes R.D."/>
            <person name="Graham S.W."/>
            <person name="Gunter L.E."/>
            <person name="McDaniel S.F."/>
            <person name="Hoernstein S.N.W."/>
            <person name="Larsson A."/>
            <person name="Li F.W."/>
            <person name="Perroud P.F."/>
            <person name="Phillips J."/>
            <person name="Ranjan P."/>
            <person name="Rokshar D.S."/>
            <person name="Rothfels C.J."/>
            <person name="Schneider L."/>
            <person name="Shu S."/>
            <person name="Stevenson D.W."/>
            <person name="Thummler F."/>
            <person name="Tillich M."/>
            <person name="Villarreal Aguilar J.C."/>
            <person name="Widiez T."/>
            <person name="Wong G.K."/>
            <person name="Wymore A."/>
            <person name="Zhang Y."/>
            <person name="Zimmer A.D."/>
            <person name="Quatrano R.S."/>
            <person name="Mayer K.F.X."/>
            <person name="Goodstein D."/>
            <person name="Casacuberta J.M."/>
            <person name="Vandepoele K."/>
            <person name="Reski R."/>
            <person name="Cuming A.C."/>
            <person name="Tuskan G.A."/>
            <person name="Maumus F."/>
            <person name="Salse J."/>
            <person name="Schmutz J."/>
            <person name="Rensing S.A."/>
        </authorList>
    </citation>
    <scope>NUCLEOTIDE SEQUENCE [LARGE SCALE GENOMIC DNA]</scope>
    <source>
        <strain evidence="2 3">cv. Gransden 2004</strain>
    </source>
</reference>
<organism evidence="1">
    <name type="scientific">Physcomitrium patens</name>
    <name type="common">Spreading-leaved earth moss</name>
    <name type="synonym">Physcomitrella patens</name>
    <dbReference type="NCBI Taxonomy" id="3218"/>
    <lineage>
        <taxon>Eukaryota</taxon>
        <taxon>Viridiplantae</taxon>
        <taxon>Streptophyta</taxon>
        <taxon>Embryophyta</taxon>
        <taxon>Bryophyta</taxon>
        <taxon>Bryophytina</taxon>
        <taxon>Bryopsida</taxon>
        <taxon>Funariidae</taxon>
        <taxon>Funariales</taxon>
        <taxon>Funariaceae</taxon>
        <taxon>Physcomitrium</taxon>
    </lineage>
</organism>
<evidence type="ECO:0000313" key="1">
    <source>
        <dbReference type="EMBL" id="PNR36410.1"/>
    </source>
</evidence>
<protein>
    <submittedName>
        <fullName evidence="1 2">Uncharacterized protein</fullName>
    </submittedName>
</protein>
<keyword evidence="3" id="KW-1185">Reference proteome</keyword>
<name>A0A2K1J4H7_PHYPA</name>
<sequence>MYLFVRTRVLSLKSSCRFRNGNIAGLNNCSGSAQSTFQPFRRDATSSELVV</sequence>
<evidence type="ECO:0000313" key="3">
    <source>
        <dbReference type="Proteomes" id="UP000006727"/>
    </source>
</evidence>
<dbReference type="Gramene" id="Pp3c17_18120V3.1">
    <property type="protein sequence ID" value="Pp3c17_18120V3.1"/>
    <property type="gene ID" value="Pp3c17_18120"/>
</dbReference>
<gene>
    <name evidence="1" type="ORF">PHYPA_022261</name>
</gene>
<dbReference type="EnsemblPlants" id="Pp3c17_18120V3.1">
    <property type="protein sequence ID" value="Pp3c17_18120V3.1"/>
    <property type="gene ID" value="Pp3c17_18120"/>
</dbReference>
<dbReference type="EMBL" id="ABEU02000017">
    <property type="protein sequence ID" value="PNR36410.1"/>
    <property type="molecule type" value="Genomic_DNA"/>
</dbReference>
<dbReference type="AlphaFoldDB" id="A0A2K1J4H7"/>
<evidence type="ECO:0000313" key="2">
    <source>
        <dbReference type="EnsemblPlants" id="Pp3c17_18120V3.1"/>
    </source>
</evidence>
<dbReference type="InParanoid" id="A0A2K1J4H7"/>
<accession>A0A2K1J4H7</accession>
<proteinExistence type="predicted"/>
<dbReference type="Proteomes" id="UP000006727">
    <property type="component" value="Chromosome 17"/>
</dbReference>
<reference evidence="2" key="3">
    <citation type="submission" date="2020-12" db="UniProtKB">
        <authorList>
            <consortium name="EnsemblPlants"/>
        </authorList>
    </citation>
    <scope>IDENTIFICATION</scope>
</reference>